<organism evidence="1 2">
    <name type="scientific">Clostridium beijerinckii</name>
    <name type="common">Clostridium MP</name>
    <dbReference type="NCBI Taxonomy" id="1520"/>
    <lineage>
        <taxon>Bacteria</taxon>
        <taxon>Bacillati</taxon>
        <taxon>Bacillota</taxon>
        <taxon>Clostridia</taxon>
        <taxon>Eubacteriales</taxon>
        <taxon>Clostridiaceae</taxon>
        <taxon>Clostridium</taxon>
    </lineage>
</organism>
<dbReference type="EMBL" id="JABAGD010000002">
    <property type="protein sequence ID" value="NMF03407.1"/>
    <property type="molecule type" value="Genomic_DNA"/>
</dbReference>
<dbReference type="Proteomes" id="UP000587880">
    <property type="component" value="Unassembled WGS sequence"/>
</dbReference>
<comment type="caution">
    <text evidence="1">The sequence shown here is derived from an EMBL/GenBank/DDBJ whole genome shotgun (WGS) entry which is preliminary data.</text>
</comment>
<evidence type="ECO:0000313" key="1">
    <source>
        <dbReference type="EMBL" id="NMF03407.1"/>
    </source>
</evidence>
<proteinExistence type="predicted"/>
<dbReference type="AlphaFoldDB" id="A0A7X9XMH1"/>
<accession>A0A7X9XMH1</accession>
<reference evidence="1 2" key="1">
    <citation type="submission" date="2020-04" db="EMBL/GenBank/DDBJ databases">
        <authorList>
            <person name="Hitch T.C.A."/>
            <person name="Wylensek D."/>
            <person name="Clavel T."/>
        </authorList>
    </citation>
    <scope>NUCLEOTIDE SEQUENCE [LARGE SCALE GENOMIC DNA]</scope>
    <source>
        <strain evidence="1 2">WB01_NA02</strain>
    </source>
</reference>
<evidence type="ECO:0000313" key="2">
    <source>
        <dbReference type="Proteomes" id="UP000587880"/>
    </source>
</evidence>
<gene>
    <name evidence="1" type="ORF">HF849_01385</name>
</gene>
<sequence length="49" mass="5518">MDVRVQVPSPAPIFRYGSLINKGLPFFITYIFESIVLKSSFVEIAILVT</sequence>
<protein>
    <submittedName>
        <fullName evidence="1">Uncharacterized protein</fullName>
    </submittedName>
</protein>
<dbReference type="RefSeq" id="WP_168980881.1">
    <property type="nucleotide sequence ID" value="NZ_JABAGD010000002.1"/>
</dbReference>
<name>A0A7X9XMH1_CLOBE</name>